<dbReference type="OrthoDB" id="7060005at2"/>
<dbReference type="STRING" id="1874317.BKP64_18105"/>
<keyword evidence="2" id="KW-1185">Reference proteome</keyword>
<dbReference type="RefSeq" id="WP_070973160.1">
    <property type="nucleotide sequence ID" value="NZ_CP017715.1"/>
</dbReference>
<dbReference type="Proteomes" id="UP000177445">
    <property type="component" value="Chromosome"/>
</dbReference>
<reference evidence="1 2" key="1">
    <citation type="submission" date="2016-10" db="EMBL/GenBank/DDBJ databases">
        <title>Marinobacter salinus sp. nov., a moderately halophilic bacterium isolated from a tidal flat environment.</title>
        <authorList>
            <person name="Park S.-J."/>
        </authorList>
    </citation>
    <scope>NUCLEOTIDE SEQUENCE [LARGE SCALE GENOMIC DNA]</scope>
    <source>
        <strain evidence="1 2">Hb8</strain>
    </source>
</reference>
<organism evidence="1 2">
    <name type="scientific">Marinobacter salinus</name>
    <dbReference type="NCBI Taxonomy" id="1874317"/>
    <lineage>
        <taxon>Bacteria</taxon>
        <taxon>Pseudomonadati</taxon>
        <taxon>Pseudomonadota</taxon>
        <taxon>Gammaproteobacteria</taxon>
        <taxon>Pseudomonadales</taxon>
        <taxon>Marinobacteraceae</taxon>
        <taxon>Marinobacter</taxon>
    </lineage>
</organism>
<sequence length="226" mass="24795">MKKEIVMMVSALAVGGGGYLLGSQHEENQAAFSSGSTDLASAQEGNLLRLVDAGGTVRPLSNSKTWGKTSFDDTTLQLNYQTDVRPEFLRVGRNTPNGTRFLAKFPGAAVNLPLEFSDSFEGFNKWGDLNQGYYVQIAEHDFDSDDVPEIVVAVGNGLLDMAVKVVKYHAPQSSSNAARAENWELIGSFSGQQKAYLEQDTIELPVGSQGLFKEYTWVKRKFVRTD</sequence>
<gene>
    <name evidence="1" type="ORF">BKP64_18105</name>
</gene>
<dbReference type="EMBL" id="CP017715">
    <property type="protein sequence ID" value="AOY89922.1"/>
    <property type="molecule type" value="Genomic_DNA"/>
</dbReference>
<evidence type="ECO:0000313" key="2">
    <source>
        <dbReference type="Proteomes" id="UP000177445"/>
    </source>
</evidence>
<accession>A0A1D9GQN6</accession>
<proteinExistence type="predicted"/>
<protein>
    <submittedName>
        <fullName evidence="1">Uncharacterized protein</fullName>
    </submittedName>
</protein>
<name>A0A1D9GQN6_9GAMM</name>
<dbReference type="AlphaFoldDB" id="A0A1D9GQN6"/>
<dbReference type="KEGG" id="msq:BKP64_18105"/>
<evidence type="ECO:0000313" key="1">
    <source>
        <dbReference type="EMBL" id="AOY89922.1"/>
    </source>
</evidence>